<dbReference type="Proteomes" id="UP000006352">
    <property type="component" value="Unassembled WGS sequence"/>
</dbReference>
<dbReference type="GeneID" id="24102061"/>
<dbReference type="RefSeq" id="XP_012177182.1">
    <property type="nucleotide sequence ID" value="XM_012321792.1"/>
</dbReference>
<organism evidence="1 2">
    <name type="scientific">Fibroporia radiculosa</name>
    <dbReference type="NCBI Taxonomy" id="599839"/>
    <lineage>
        <taxon>Eukaryota</taxon>
        <taxon>Fungi</taxon>
        <taxon>Dikarya</taxon>
        <taxon>Basidiomycota</taxon>
        <taxon>Agaricomycotina</taxon>
        <taxon>Agaricomycetes</taxon>
        <taxon>Polyporales</taxon>
        <taxon>Fibroporiaceae</taxon>
        <taxon>Fibroporia</taxon>
    </lineage>
</organism>
<sequence length="32" mass="3762">MVDNLPNHAIYYCRDVKFDHLSVDDMLLTLPI</sequence>
<evidence type="ECO:0000313" key="2">
    <source>
        <dbReference type="Proteomes" id="UP000006352"/>
    </source>
</evidence>
<name>J7SCH4_9APHY</name>
<reference evidence="1 2" key="1">
    <citation type="journal article" date="2012" name="Appl. Environ. Microbiol.">
        <title>Short-read sequencing for genomic analysis of the brown rot fungus Fibroporia radiculosa.</title>
        <authorList>
            <person name="Tang J.D."/>
            <person name="Perkins A.D."/>
            <person name="Sonstegard T.S."/>
            <person name="Schroeder S.G."/>
            <person name="Burgess S.C."/>
            <person name="Diehl S.V."/>
        </authorList>
    </citation>
    <scope>NUCLEOTIDE SEQUENCE [LARGE SCALE GENOMIC DNA]</scope>
    <source>
        <strain evidence="1 2">TFFH 294</strain>
    </source>
</reference>
<protein>
    <submittedName>
        <fullName evidence="1">Uncharacterized protein</fullName>
    </submittedName>
</protein>
<dbReference type="HOGENOM" id="CLU_3392304_0_0_1"/>
<dbReference type="AlphaFoldDB" id="J7SCH4"/>
<dbReference type="EMBL" id="HE797678">
    <property type="protein sequence ID" value="CCM07161.1"/>
    <property type="molecule type" value="Genomic_DNA"/>
</dbReference>
<proteinExistence type="predicted"/>
<dbReference type="InParanoid" id="J7SCH4"/>
<keyword evidence="2" id="KW-1185">Reference proteome</keyword>
<gene>
    <name evidence="1" type="ORF">FIBRA_09499</name>
</gene>
<accession>J7SCH4</accession>
<evidence type="ECO:0000313" key="1">
    <source>
        <dbReference type="EMBL" id="CCM07161.1"/>
    </source>
</evidence>